<protein>
    <submittedName>
        <fullName evidence="2">Uncharacterized protein</fullName>
    </submittedName>
</protein>
<name>A0A2H3JSE3_WOLCO</name>
<proteinExistence type="predicted"/>
<reference evidence="2 3" key="1">
    <citation type="journal article" date="2012" name="Science">
        <title>The Paleozoic origin of enzymatic lignin decomposition reconstructed from 31 fungal genomes.</title>
        <authorList>
            <person name="Floudas D."/>
            <person name="Binder M."/>
            <person name="Riley R."/>
            <person name="Barry K."/>
            <person name="Blanchette R.A."/>
            <person name="Henrissat B."/>
            <person name="Martinez A.T."/>
            <person name="Otillar R."/>
            <person name="Spatafora J.W."/>
            <person name="Yadav J.S."/>
            <person name="Aerts A."/>
            <person name="Benoit I."/>
            <person name="Boyd A."/>
            <person name="Carlson A."/>
            <person name="Copeland A."/>
            <person name="Coutinho P.M."/>
            <person name="de Vries R.P."/>
            <person name="Ferreira P."/>
            <person name="Findley K."/>
            <person name="Foster B."/>
            <person name="Gaskell J."/>
            <person name="Glotzer D."/>
            <person name="Gorecki P."/>
            <person name="Heitman J."/>
            <person name="Hesse C."/>
            <person name="Hori C."/>
            <person name="Igarashi K."/>
            <person name="Jurgens J.A."/>
            <person name="Kallen N."/>
            <person name="Kersten P."/>
            <person name="Kohler A."/>
            <person name="Kuees U."/>
            <person name="Kumar T.K.A."/>
            <person name="Kuo A."/>
            <person name="LaButti K."/>
            <person name="Larrondo L.F."/>
            <person name="Lindquist E."/>
            <person name="Ling A."/>
            <person name="Lombard V."/>
            <person name="Lucas S."/>
            <person name="Lundell T."/>
            <person name="Martin R."/>
            <person name="McLaughlin D.J."/>
            <person name="Morgenstern I."/>
            <person name="Morin E."/>
            <person name="Murat C."/>
            <person name="Nagy L.G."/>
            <person name="Nolan M."/>
            <person name="Ohm R.A."/>
            <person name="Patyshakuliyeva A."/>
            <person name="Rokas A."/>
            <person name="Ruiz-Duenas F.J."/>
            <person name="Sabat G."/>
            <person name="Salamov A."/>
            <person name="Samejima M."/>
            <person name="Schmutz J."/>
            <person name="Slot J.C."/>
            <person name="St John F."/>
            <person name="Stenlid J."/>
            <person name="Sun H."/>
            <person name="Sun S."/>
            <person name="Syed K."/>
            <person name="Tsang A."/>
            <person name="Wiebenga A."/>
            <person name="Young D."/>
            <person name="Pisabarro A."/>
            <person name="Eastwood D.C."/>
            <person name="Martin F."/>
            <person name="Cullen D."/>
            <person name="Grigoriev I.V."/>
            <person name="Hibbett D.S."/>
        </authorList>
    </citation>
    <scope>NUCLEOTIDE SEQUENCE [LARGE SCALE GENOMIC DNA]</scope>
    <source>
        <strain evidence="2 3">MD-104</strain>
    </source>
</reference>
<dbReference type="AlphaFoldDB" id="A0A2H3JSE3"/>
<evidence type="ECO:0000313" key="3">
    <source>
        <dbReference type="Proteomes" id="UP000218811"/>
    </source>
</evidence>
<feature type="region of interest" description="Disordered" evidence="1">
    <location>
        <begin position="61"/>
        <end position="95"/>
    </location>
</feature>
<evidence type="ECO:0000256" key="1">
    <source>
        <dbReference type="SAM" id="MobiDB-lite"/>
    </source>
</evidence>
<dbReference type="EMBL" id="KB468113">
    <property type="protein sequence ID" value="PCH40698.1"/>
    <property type="molecule type" value="Genomic_DNA"/>
</dbReference>
<accession>A0A2H3JSE3</accession>
<evidence type="ECO:0000313" key="2">
    <source>
        <dbReference type="EMBL" id="PCH40698.1"/>
    </source>
</evidence>
<gene>
    <name evidence="2" type="ORF">WOLCODRAFT_136947</name>
</gene>
<sequence length="95" mass="10239">MDALYSRARRQRSPSQAPAKTTQPGLILHQETLVSCTAAHRRSLPARQTCSQRRHVVPGLRGSVHIPKDSSSSGESGGPDVMAGIPLLEQLPRCS</sequence>
<organism evidence="2 3">
    <name type="scientific">Wolfiporia cocos (strain MD-104)</name>
    <name type="common">Brown rot fungus</name>
    <dbReference type="NCBI Taxonomy" id="742152"/>
    <lineage>
        <taxon>Eukaryota</taxon>
        <taxon>Fungi</taxon>
        <taxon>Dikarya</taxon>
        <taxon>Basidiomycota</taxon>
        <taxon>Agaricomycotina</taxon>
        <taxon>Agaricomycetes</taxon>
        <taxon>Polyporales</taxon>
        <taxon>Phaeolaceae</taxon>
        <taxon>Wolfiporia</taxon>
    </lineage>
</organism>
<dbReference type="Proteomes" id="UP000218811">
    <property type="component" value="Unassembled WGS sequence"/>
</dbReference>
<feature type="region of interest" description="Disordered" evidence="1">
    <location>
        <begin position="1"/>
        <end position="24"/>
    </location>
</feature>
<keyword evidence="3" id="KW-1185">Reference proteome</keyword>